<dbReference type="PANTHER" id="PTHR43372">
    <property type="entry name" value="FATTY-ACID AMIDE HYDROLASE"/>
    <property type="match status" value="1"/>
</dbReference>
<proteinExistence type="predicted"/>
<dbReference type="EMBL" id="OZ019907">
    <property type="protein sequence ID" value="CAK9206181.1"/>
    <property type="molecule type" value="Genomic_DNA"/>
</dbReference>
<organism evidence="2 3">
    <name type="scientific">Sphagnum troendelagicum</name>
    <dbReference type="NCBI Taxonomy" id="128251"/>
    <lineage>
        <taxon>Eukaryota</taxon>
        <taxon>Viridiplantae</taxon>
        <taxon>Streptophyta</taxon>
        <taxon>Embryophyta</taxon>
        <taxon>Bryophyta</taxon>
        <taxon>Sphagnophytina</taxon>
        <taxon>Sphagnopsida</taxon>
        <taxon>Sphagnales</taxon>
        <taxon>Sphagnaceae</taxon>
        <taxon>Sphagnum</taxon>
    </lineage>
</organism>
<reference evidence="2" key="1">
    <citation type="submission" date="2024-02" db="EMBL/GenBank/DDBJ databases">
        <authorList>
            <consortium name="ELIXIR-Norway"/>
            <consortium name="Elixir Norway"/>
        </authorList>
    </citation>
    <scope>NUCLEOTIDE SEQUENCE</scope>
</reference>
<accession>A0ABP0TVQ8</accession>
<name>A0ABP0TVQ8_9BRYO</name>
<evidence type="ECO:0000313" key="2">
    <source>
        <dbReference type="EMBL" id="CAK9206181.1"/>
    </source>
</evidence>
<gene>
    <name evidence="2" type="ORF">CSSPTR1EN2_LOCUS8220</name>
</gene>
<dbReference type="Pfam" id="PF01425">
    <property type="entry name" value="Amidase"/>
    <property type="match status" value="2"/>
</dbReference>
<dbReference type="SUPFAM" id="SSF75304">
    <property type="entry name" value="Amidase signature (AS) enzymes"/>
    <property type="match status" value="1"/>
</dbReference>
<feature type="domain" description="Amidase" evidence="1">
    <location>
        <begin position="16"/>
        <end position="289"/>
    </location>
</feature>
<dbReference type="Gene3D" id="3.90.1300.10">
    <property type="entry name" value="Amidase signature (AS) domain"/>
    <property type="match status" value="1"/>
</dbReference>
<dbReference type="Proteomes" id="UP001497512">
    <property type="component" value="Chromosome 15"/>
</dbReference>
<dbReference type="InterPro" id="IPR052739">
    <property type="entry name" value="FAAH2"/>
</dbReference>
<dbReference type="InterPro" id="IPR036928">
    <property type="entry name" value="AS_sf"/>
</dbReference>
<feature type="domain" description="Amidase" evidence="1">
    <location>
        <begin position="325"/>
        <end position="436"/>
    </location>
</feature>
<sequence>MEHELPLAQQVATPNLVAHYMSRIWNLNPLVNAVVEACAPEEEEAAEQDSFTEEQVISKAFFGLPFLVKDSLDVLGFHTTCGASVYEHNTAADGDCKLVALLKKLRAIPIGKTNVPFLCQDVQTFNEVYGTTFNPYDAKLSSGGSSGGSAAAIALGLAAFAIGTDWNGSLRIPAAFCGVSSLRPSRGRLTVDGSDRVLPHIPPNPCLTGEILVSGIFTRTVVDLNFLMSTLFPFLPSGEFQEDEETSFLGGAVNVGVWTSFNGVPLDTRIRDRMEAIPSMLEASNVAVNNSRLVVRAELTNGPSLDMARLHKALQVFTHNWDEFDVELSSDRTIKLEAALAVQYEGGTEVDRFLKFSGYAAVLTPVSAVLPHEHNYEHQPLKVNGVDVPYWRALTGYVAPFSVTGNPVVTMPLCVIDGRPCGIQVVGRRGCDRHLLDICAYLEQQFAYKGHLNMN</sequence>
<dbReference type="PANTHER" id="PTHR43372:SF4">
    <property type="entry name" value="FATTY-ACID AMIDE HYDROLASE 2"/>
    <property type="match status" value="1"/>
</dbReference>
<keyword evidence="3" id="KW-1185">Reference proteome</keyword>
<evidence type="ECO:0000259" key="1">
    <source>
        <dbReference type="Pfam" id="PF01425"/>
    </source>
</evidence>
<protein>
    <recommendedName>
        <fullName evidence="1">Amidase domain-containing protein</fullName>
    </recommendedName>
</protein>
<evidence type="ECO:0000313" key="3">
    <source>
        <dbReference type="Proteomes" id="UP001497512"/>
    </source>
</evidence>
<dbReference type="InterPro" id="IPR023631">
    <property type="entry name" value="Amidase_dom"/>
</dbReference>